<dbReference type="CDD" id="cd00755">
    <property type="entry name" value="YgdL_like"/>
    <property type="match status" value="1"/>
</dbReference>
<name>A0A8J6N5T4_9BACT</name>
<dbReference type="GO" id="GO:0061504">
    <property type="term" value="P:cyclic threonylcarbamoyladenosine biosynthetic process"/>
    <property type="evidence" value="ECO:0007669"/>
    <property type="project" value="TreeGrafter"/>
</dbReference>
<organism evidence="3 4">
    <name type="scientific">Candidatus Desulfatifera sulfidica</name>
    <dbReference type="NCBI Taxonomy" id="2841691"/>
    <lineage>
        <taxon>Bacteria</taxon>
        <taxon>Pseudomonadati</taxon>
        <taxon>Thermodesulfobacteriota</taxon>
        <taxon>Desulfobulbia</taxon>
        <taxon>Desulfobulbales</taxon>
        <taxon>Desulfobulbaceae</taxon>
        <taxon>Candidatus Desulfatifera</taxon>
    </lineage>
</organism>
<dbReference type="Proteomes" id="UP000599024">
    <property type="component" value="Unassembled WGS sequence"/>
</dbReference>
<dbReference type="PANTHER" id="PTHR43267">
    <property type="entry name" value="TRNA THREONYLCARBAMOYLADENOSINE DEHYDRATASE"/>
    <property type="match status" value="1"/>
</dbReference>
<evidence type="ECO:0000313" key="4">
    <source>
        <dbReference type="Proteomes" id="UP000599024"/>
    </source>
</evidence>
<dbReference type="PANTHER" id="PTHR43267:SF1">
    <property type="entry name" value="TRNA THREONYLCARBAMOYLADENOSINE DEHYDRATASE"/>
    <property type="match status" value="1"/>
</dbReference>
<evidence type="ECO:0000259" key="2">
    <source>
        <dbReference type="Pfam" id="PF00899"/>
    </source>
</evidence>
<dbReference type="AlphaFoldDB" id="A0A8J6N5T4"/>
<protein>
    <submittedName>
        <fullName evidence="3">tRNA threonylcarbamoyladenosine dehydratase</fullName>
    </submittedName>
</protein>
<feature type="region of interest" description="Disordered" evidence="1">
    <location>
        <begin position="199"/>
        <end position="219"/>
    </location>
</feature>
<reference evidence="3 4" key="1">
    <citation type="submission" date="2020-08" db="EMBL/GenBank/DDBJ databases">
        <title>Bridging the membrane lipid divide: bacteria of the FCB group superphylum have the potential to synthesize archaeal ether lipids.</title>
        <authorList>
            <person name="Villanueva L."/>
            <person name="Von Meijenfeldt F.A.B."/>
            <person name="Westbye A.B."/>
            <person name="Yadav S."/>
            <person name="Hopmans E.C."/>
            <person name="Dutilh B.E."/>
            <person name="Sinninghe Damste J.S."/>
        </authorList>
    </citation>
    <scope>NUCLEOTIDE SEQUENCE [LARGE SCALE GENOMIC DNA]</scope>
    <source>
        <strain evidence="3">NIOZ-UU81</strain>
    </source>
</reference>
<dbReference type="Pfam" id="PF00899">
    <property type="entry name" value="ThiF"/>
    <property type="match status" value="1"/>
</dbReference>
<accession>A0A8J6N5T4</accession>
<dbReference type="EMBL" id="JACNLK010000029">
    <property type="protein sequence ID" value="MBC8208143.1"/>
    <property type="molecule type" value="Genomic_DNA"/>
</dbReference>
<dbReference type="InterPro" id="IPR045886">
    <property type="entry name" value="ThiF/MoeB/HesA"/>
</dbReference>
<dbReference type="InterPro" id="IPR035985">
    <property type="entry name" value="Ubiquitin-activating_enz"/>
</dbReference>
<dbReference type="GO" id="GO:0008641">
    <property type="term" value="F:ubiquitin-like modifier activating enzyme activity"/>
    <property type="evidence" value="ECO:0007669"/>
    <property type="project" value="InterPro"/>
</dbReference>
<gene>
    <name evidence="3" type="ORF">H8E79_03110</name>
</gene>
<comment type="caution">
    <text evidence="3">The sequence shown here is derived from an EMBL/GenBank/DDBJ whole genome shotgun (WGS) entry which is preliminary data.</text>
</comment>
<evidence type="ECO:0000313" key="3">
    <source>
        <dbReference type="EMBL" id="MBC8208143.1"/>
    </source>
</evidence>
<proteinExistence type="predicted"/>
<evidence type="ECO:0000256" key="1">
    <source>
        <dbReference type="SAM" id="MobiDB-lite"/>
    </source>
</evidence>
<dbReference type="Gene3D" id="3.40.50.720">
    <property type="entry name" value="NAD(P)-binding Rossmann-like Domain"/>
    <property type="match status" value="1"/>
</dbReference>
<dbReference type="GO" id="GO:0061503">
    <property type="term" value="F:tRNA threonylcarbamoyladenosine dehydratase"/>
    <property type="evidence" value="ECO:0007669"/>
    <property type="project" value="TreeGrafter"/>
</dbReference>
<sequence>MARFSRIRSFLGDKGFARLSQASVTIVGLGAVGGYCCEALARSGIGALRLVDFDVIQPSNINRQIHALESTLGQPKVQAATERIQAINPDCRVESLQIFAEATSLETILSPTPTILVDAIDSLNPKVQLLTAAHEREIPTISSMGAALRSDPAQIKVGDLMDTKNCPLARRMRQRLRKNGITRGIRCVYSTEEVDFTYQGPVQPAPDSPCHDKGRPRNTLGSLPTLTGIFGLMIANEVILQIAENQST</sequence>
<dbReference type="InterPro" id="IPR000594">
    <property type="entry name" value="ThiF_NAD_FAD-bd"/>
</dbReference>
<dbReference type="SUPFAM" id="SSF69572">
    <property type="entry name" value="Activating enzymes of the ubiquitin-like proteins"/>
    <property type="match status" value="1"/>
</dbReference>
<feature type="domain" description="THIF-type NAD/FAD binding fold" evidence="2">
    <location>
        <begin position="9"/>
        <end position="242"/>
    </location>
</feature>